<evidence type="ECO:0000313" key="1">
    <source>
        <dbReference type="EMBL" id="KAF2033349.1"/>
    </source>
</evidence>
<dbReference type="Proteomes" id="UP000799777">
    <property type="component" value="Unassembled WGS sequence"/>
</dbReference>
<comment type="caution">
    <text evidence="1">The sequence shown here is derived from an EMBL/GenBank/DDBJ whole genome shotgun (WGS) entry which is preliminary data.</text>
</comment>
<sequence length="232" mass="26535">MASALQLPRSPSPPSLLPQLTPAFALGWSKLPIELKTQILRHRLVSPIGISSSLTWKYITNTMPTTRHVTLAGRLRRHLAMGNDIASLAREVYYKHNTFIIRTSGEGLRYRVSLPPRSTRSLIRSLCIQVYLSSSNWDVLQRLAAGKYGFDELRHVTVHVRWPHRPDPTYIGLMPEKWHRWAAISFACRGEVVFEKDMAREKEGFVDRYLEGKGTDREDVERWVRGIVGFGA</sequence>
<reference evidence="1" key="1">
    <citation type="journal article" date="2020" name="Stud. Mycol.">
        <title>101 Dothideomycetes genomes: a test case for predicting lifestyles and emergence of pathogens.</title>
        <authorList>
            <person name="Haridas S."/>
            <person name="Albert R."/>
            <person name="Binder M."/>
            <person name="Bloem J."/>
            <person name="Labutti K."/>
            <person name="Salamov A."/>
            <person name="Andreopoulos B."/>
            <person name="Baker S."/>
            <person name="Barry K."/>
            <person name="Bills G."/>
            <person name="Bluhm B."/>
            <person name="Cannon C."/>
            <person name="Castanera R."/>
            <person name="Culley D."/>
            <person name="Daum C."/>
            <person name="Ezra D."/>
            <person name="Gonzalez J."/>
            <person name="Henrissat B."/>
            <person name="Kuo A."/>
            <person name="Liang C."/>
            <person name="Lipzen A."/>
            <person name="Lutzoni F."/>
            <person name="Magnuson J."/>
            <person name="Mondo S."/>
            <person name="Nolan M."/>
            <person name="Ohm R."/>
            <person name="Pangilinan J."/>
            <person name="Park H.-J."/>
            <person name="Ramirez L."/>
            <person name="Alfaro M."/>
            <person name="Sun H."/>
            <person name="Tritt A."/>
            <person name="Yoshinaga Y."/>
            <person name="Zwiers L.-H."/>
            <person name="Turgeon B."/>
            <person name="Goodwin S."/>
            <person name="Spatafora J."/>
            <person name="Crous P."/>
            <person name="Grigoriev I."/>
        </authorList>
    </citation>
    <scope>NUCLEOTIDE SEQUENCE</scope>
    <source>
        <strain evidence="1">CBS 110217</strain>
    </source>
</reference>
<accession>A0A9P4HFK5</accession>
<dbReference type="AlphaFoldDB" id="A0A9P4HFK5"/>
<gene>
    <name evidence="1" type="ORF">EK21DRAFT_109145</name>
</gene>
<proteinExistence type="predicted"/>
<dbReference type="EMBL" id="ML978167">
    <property type="protein sequence ID" value="KAF2033349.1"/>
    <property type="molecule type" value="Genomic_DNA"/>
</dbReference>
<evidence type="ECO:0000313" key="2">
    <source>
        <dbReference type="Proteomes" id="UP000799777"/>
    </source>
</evidence>
<protein>
    <submittedName>
        <fullName evidence="1">Uncharacterized protein</fullName>
    </submittedName>
</protein>
<name>A0A9P4HFK5_9PLEO</name>
<keyword evidence="2" id="KW-1185">Reference proteome</keyword>
<organism evidence="1 2">
    <name type="scientific">Setomelanomma holmii</name>
    <dbReference type="NCBI Taxonomy" id="210430"/>
    <lineage>
        <taxon>Eukaryota</taxon>
        <taxon>Fungi</taxon>
        <taxon>Dikarya</taxon>
        <taxon>Ascomycota</taxon>
        <taxon>Pezizomycotina</taxon>
        <taxon>Dothideomycetes</taxon>
        <taxon>Pleosporomycetidae</taxon>
        <taxon>Pleosporales</taxon>
        <taxon>Pleosporineae</taxon>
        <taxon>Phaeosphaeriaceae</taxon>
        <taxon>Setomelanomma</taxon>
    </lineage>
</organism>
<dbReference type="OrthoDB" id="3801236at2759"/>